<evidence type="ECO:0000313" key="2">
    <source>
        <dbReference type="Proteomes" id="UP001500889"/>
    </source>
</evidence>
<sequence>MIILHAMALLLDWHLSRKTQYS</sequence>
<keyword evidence="2" id="KW-1185">Reference proteome</keyword>
<protein>
    <submittedName>
        <fullName evidence="1">Uncharacterized protein</fullName>
    </submittedName>
</protein>
<dbReference type="EMBL" id="AP029267">
    <property type="protein sequence ID" value="BFG04460.1"/>
    <property type="molecule type" value="Genomic_DNA"/>
</dbReference>
<reference evidence="1 2" key="1">
    <citation type="submission" date="2024-02" db="EMBL/GenBank/DDBJ databases">
        <title>A chromosome-level genome assembly of Drosophila madeirensis, a fruit fly species endemic to Madeira island.</title>
        <authorList>
            <person name="Tomihara K."/>
            <person name="Llopart A."/>
            <person name="Yamamoto D."/>
        </authorList>
    </citation>
    <scope>NUCLEOTIDE SEQUENCE [LARGE SCALE GENOMIC DNA]</scope>
    <source>
        <strain evidence="1 2">RF1</strain>
    </source>
</reference>
<feature type="non-terminal residue" evidence="1">
    <location>
        <position position="22"/>
    </location>
</feature>
<organism evidence="1 2">
    <name type="scientific">Drosophila madeirensis</name>
    <name type="common">Fruit fly</name>
    <dbReference type="NCBI Taxonomy" id="30013"/>
    <lineage>
        <taxon>Eukaryota</taxon>
        <taxon>Metazoa</taxon>
        <taxon>Ecdysozoa</taxon>
        <taxon>Arthropoda</taxon>
        <taxon>Hexapoda</taxon>
        <taxon>Insecta</taxon>
        <taxon>Pterygota</taxon>
        <taxon>Neoptera</taxon>
        <taxon>Endopterygota</taxon>
        <taxon>Diptera</taxon>
        <taxon>Brachycera</taxon>
        <taxon>Muscomorpha</taxon>
        <taxon>Ephydroidea</taxon>
        <taxon>Drosophilidae</taxon>
        <taxon>Drosophila</taxon>
        <taxon>Sophophora</taxon>
    </lineage>
</organism>
<dbReference type="AlphaFoldDB" id="A0AAU9GA82"/>
<proteinExistence type="predicted"/>
<name>A0AAU9GA82_DROMD</name>
<evidence type="ECO:0000313" key="1">
    <source>
        <dbReference type="EMBL" id="BFG04460.1"/>
    </source>
</evidence>
<gene>
    <name evidence="1" type="ORF">DMAD_03427</name>
</gene>
<dbReference type="Proteomes" id="UP001500889">
    <property type="component" value="Chromosome E"/>
</dbReference>
<accession>A0AAU9GA82</accession>